<comment type="caution">
    <text evidence="2">The sequence shown here is derived from an EMBL/GenBank/DDBJ whole genome shotgun (WGS) entry which is preliminary data.</text>
</comment>
<evidence type="ECO:0000313" key="2">
    <source>
        <dbReference type="EMBL" id="MCW6534394.1"/>
    </source>
</evidence>
<dbReference type="AlphaFoldDB" id="A0AA42CPI6"/>
<keyword evidence="1" id="KW-1133">Transmembrane helix</keyword>
<reference evidence="2" key="1">
    <citation type="submission" date="2022-06" db="EMBL/GenBank/DDBJ databases">
        <title>Sphingomonas sp. nov. isolated from rhizosphere soil of tomato.</title>
        <authorList>
            <person name="Dong H."/>
            <person name="Gao R."/>
        </authorList>
    </citation>
    <scope>NUCLEOTIDE SEQUENCE</scope>
    <source>
        <strain evidence="2">MMSM24</strain>
    </source>
</reference>
<keyword evidence="1" id="KW-0472">Membrane</keyword>
<dbReference type="Pfam" id="PF07332">
    <property type="entry name" value="Phage_holin_3_6"/>
    <property type="match status" value="1"/>
</dbReference>
<dbReference type="RefSeq" id="WP_265268313.1">
    <property type="nucleotide sequence ID" value="NZ_JANFAU010000002.1"/>
</dbReference>
<protein>
    <submittedName>
        <fullName evidence="2">Phage holin family protein</fullName>
    </submittedName>
</protein>
<sequence>MTEGERPTVDAKLAELVGQLADDAREVASAEIGLIKARVTTGVTRVRDAAILFAIAGVLALAALIALLVGLIATLSVYVGPALATAIVCGTVLVIAAILGFLGKGKLASRTPKP</sequence>
<feature type="transmembrane region" description="Helical" evidence="1">
    <location>
        <begin position="50"/>
        <end position="72"/>
    </location>
</feature>
<dbReference type="InterPro" id="IPR009937">
    <property type="entry name" value="Phage_holin_3_6"/>
</dbReference>
<keyword evidence="1" id="KW-0812">Transmembrane</keyword>
<evidence type="ECO:0000313" key="3">
    <source>
        <dbReference type="Proteomes" id="UP001165565"/>
    </source>
</evidence>
<feature type="transmembrane region" description="Helical" evidence="1">
    <location>
        <begin position="78"/>
        <end position="103"/>
    </location>
</feature>
<accession>A0AA42CPI6</accession>
<gene>
    <name evidence="2" type="ORF">NEE01_06295</name>
</gene>
<dbReference type="EMBL" id="JANFAV010000003">
    <property type="protein sequence ID" value="MCW6534394.1"/>
    <property type="molecule type" value="Genomic_DNA"/>
</dbReference>
<proteinExistence type="predicted"/>
<evidence type="ECO:0000256" key="1">
    <source>
        <dbReference type="SAM" id="Phobius"/>
    </source>
</evidence>
<name>A0AA42CPI6_9SPHN</name>
<organism evidence="2 3">
    <name type="scientific">Sphingomonas lycopersici</name>
    <dbReference type="NCBI Taxonomy" id="2951807"/>
    <lineage>
        <taxon>Bacteria</taxon>
        <taxon>Pseudomonadati</taxon>
        <taxon>Pseudomonadota</taxon>
        <taxon>Alphaproteobacteria</taxon>
        <taxon>Sphingomonadales</taxon>
        <taxon>Sphingomonadaceae</taxon>
        <taxon>Sphingomonas</taxon>
    </lineage>
</organism>
<keyword evidence="3" id="KW-1185">Reference proteome</keyword>
<dbReference type="Proteomes" id="UP001165565">
    <property type="component" value="Unassembled WGS sequence"/>
</dbReference>